<reference evidence="2 3" key="1">
    <citation type="submission" date="2014-10" db="EMBL/GenBank/DDBJ databases">
        <title>Genome sequence of Clostridium aceticum DSM 1496.</title>
        <authorList>
            <person name="Poehlein A."/>
            <person name="Schiel-Bengelsdorf B."/>
            <person name="Gottschalk G."/>
            <person name="Duerre P."/>
            <person name="Daniel R."/>
        </authorList>
    </citation>
    <scope>NUCLEOTIDE SEQUENCE [LARGE SCALE GENOMIC DNA]</scope>
    <source>
        <strain evidence="2 3">DSM 1496</strain>
    </source>
</reference>
<dbReference type="Gene3D" id="3.40.630.10">
    <property type="entry name" value="Zn peptidases"/>
    <property type="match status" value="1"/>
</dbReference>
<accession>A0A0D8IBB9</accession>
<comment type="cofactor">
    <cofactor evidence="1">
        <name>Zn(2+)</name>
        <dbReference type="ChEBI" id="CHEBI:29105"/>
    </cofactor>
</comment>
<sequence length="89" mass="9899">MGLKAYPPFNISSEHEIIRKTMIAFQNLGIESYITSTGGGSDTNIFNGNGIISINLDIGMKKSHTFDEHISIENLNKIPKIVLEIMKTF</sequence>
<evidence type="ECO:0000313" key="2">
    <source>
        <dbReference type="EMBL" id="AKL96479.1"/>
    </source>
</evidence>
<protein>
    <submittedName>
        <fullName evidence="2">Di-and tripeptidase</fullName>
    </submittedName>
</protein>
<dbReference type="AlphaFoldDB" id="A0A0D8IBB9"/>
<dbReference type="PATRIC" id="fig|84022.5.peg.3835"/>
<organism evidence="2 3">
    <name type="scientific">Clostridium aceticum</name>
    <dbReference type="NCBI Taxonomy" id="84022"/>
    <lineage>
        <taxon>Bacteria</taxon>
        <taxon>Bacillati</taxon>
        <taxon>Bacillota</taxon>
        <taxon>Clostridia</taxon>
        <taxon>Eubacteriales</taxon>
        <taxon>Clostridiaceae</taxon>
        <taxon>Clostridium</taxon>
    </lineage>
</organism>
<dbReference type="PANTHER" id="PTHR42994">
    <property type="entry name" value="PEPTIDASE T"/>
    <property type="match status" value="1"/>
</dbReference>
<dbReference type="SUPFAM" id="SSF53187">
    <property type="entry name" value="Zn-dependent exopeptidases"/>
    <property type="match status" value="1"/>
</dbReference>
<dbReference type="RefSeq" id="WP_044824485.1">
    <property type="nucleotide sequence ID" value="NZ_CP009687.1"/>
</dbReference>
<evidence type="ECO:0000313" key="3">
    <source>
        <dbReference type="Proteomes" id="UP000035704"/>
    </source>
</evidence>
<dbReference type="STRING" id="84022.CACET_c30350"/>
<evidence type="ECO:0000256" key="1">
    <source>
        <dbReference type="ARBA" id="ARBA00001947"/>
    </source>
</evidence>
<dbReference type="PANTHER" id="PTHR42994:SF2">
    <property type="entry name" value="PEPTIDASE"/>
    <property type="match status" value="1"/>
</dbReference>
<proteinExistence type="predicted"/>
<dbReference type="EMBL" id="CP009687">
    <property type="protein sequence ID" value="AKL96479.1"/>
    <property type="molecule type" value="Genomic_DNA"/>
</dbReference>
<name>A0A0D8IBB9_9CLOT</name>
<dbReference type="Proteomes" id="UP000035704">
    <property type="component" value="Chromosome"/>
</dbReference>
<keyword evidence="3" id="KW-1185">Reference proteome</keyword>
<gene>
    <name evidence="2" type="ORF">CACET_c30350</name>
</gene>
<dbReference type="KEGG" id="cace:CACET_c30350"/>